<dbReference type="AlphaFoldDB" id="A0A2A3JZ34"/>
<dbReference type="OrthoDB" id="5801444at2"/>
<reference evidence="3" key="1">
    <citation type="submission" date="2017-09" db="EMBL/GenBank/DDBJ databases">
        <title>Yangia sp. SAOS 153D whole genome sequencing.</title>
        <authorList>
            <person name="Verma A."/>
            <person name="Krishnamurthi S."/>
        </authorList>
    </citation>
    <scope>NUCLEOTIDE SEQUENCE [LARGE SCALE GENOMIC DNA]</scope>
    <source>
        <strain evidence="3">SAOS 153D</strain>
    </source>
</reference>
<organism evidence="3">
    <name type="scientific">Alloyangia mangrovi</name>
    <dbReference type="NCBI Taxonomy" id="1779329"/>
    <lineage>
        <taxon>Bacteria</taxon>
        <taxon>Pseudomonadati</taxon>
        <taxon>Pseudomonadota</taxon>
        <taxon>Alphaproteobacteria</taxon>
        <taxon>Rhodobacterales</taxon>
        <taxon>Roseobacteraceae</taxon>
        <taxon>Alloyangia</taxon>
    </lineage>
</organism>
<dbReference type="RefSeq" id="WP_095881106.1">
    <property type="nucleotide sequence ID" value="NZ_NTHN02000019.1"/>
</dbReference>
<dbReference type="EMBL" id="NTHN02000019">
    <property type="protein sequence ID" value="MCT4371016.1"/>
    <property type="molecule type" value="Genomic_DNA"/>
</dbReference>
<keyword evidence="1" id="KW-0732">Signal</keyword>
<keyword evidence="4" id="KW-1185">Reference proteome</keyword>
<gene>
    <name evidence="2" type="ORF">CLG85_012090</name>
    <name evidence="3" type="ORF">CLG85_04040</name>
</gene>
<sequence length="223" mass="24185">MRRKLALIAVLGALALPAAAATTEAEQTYQLLFKEGTLDSVAPEAVLHYTRAVQNGALPEAAETGSGEIALSFEQQPEARIANLQFLQEGKHRNLGSFPASVGNPMIMYFYETVIRDMAETAGGSPFYIRNRIKDSLVRPAEVETGEALYGGETIETRTVTLRPFAEDPNRARMQGFGDLELRVTMSEAVPGWYLSLIAEAPGAEGAEGGYLSELRFDEVAAQ</sequence>
<protein>
    <submittedName>
        <fullName evidence="3">Uncharacterized protein</fullName>
    </submittedName>
</protein>
<reference evidence="4" key="2">
    <citation type="submission" date="2023-07" db="EMBL/GenBank/DDBJ databases">
        <title>Yangia mangrovi SAOS 153D genome.</title>
        <authorList>
            <person name="Verma A."/>
            <person name="Pal Y."/>
            <person name="Sundharam S."/>
            <person name="Bisht B."/>
            <person name="Srinivasan K."/>
        </authorList>
    </citation>
    <scope>NUCLEOTIDE SEQUENCE [LARGE SCALE GENOMIC DNA]</scope>
    <source>
        <strain evidence="4">SAOS 153D</strain>
    </source>
</reference>
<name>A0A2A3JZ34_9RHOB</name>
<evidence type="ECO:0000313" key="3">
    <source>
        <dbReference type="EMBL" id="PBD20421.1"/>
    </source>
</evidence>
<dbReference type="EMBL" id="NTHN01000046">
    <property type="protein sequence ID" value="PBD20421.1"/>
    <property type="molecule type" value="Genomic_DNA"/>
</dbReference>
<feature type="chain" id="PRO_5013217715" evidence="1">
    <location>
        <begin position="21"/>
        <end position="223"/>
    </location>
</feature>
<accession>A0A2A3JZ34</accession>
<evidence type="ECO:0000256" key="1">
    <source>
        <dbReference type="SAM" id="SignalP"/>
    </source>
</evidence>
<dbReference type="Proteomes" id="UP000217448">
    <property type="component" value="Unassembled WGS sequence"/>
</dbReference>
<proteinExistence type="predicted"/>
<reference evidence="2" key="3">
    <citation type="submission" date="2024-05" db="EMBL/GenBank/DDBJ databases">
        <title>Yangia mangrovi SAOS 153D genome.</title>
        <authorList>
            <person name="Verma A."/>
            <person name="Pal Y."/>
            <person name="Sundharam S."/>
            <person name="Bisht B."/>
            <person name="Srinivasan K."/>
        </authorList>
    </citation>
    <scope>NUCLEOTIDE SEQUENCE</scope>
    <source>
        <strain evidence="2">SAOS 153D</strain>
    </source>
</reference>
<comment type="caution">
    <text evidence="3">The sequence shown here is derived from an EMBL/GenBank/DDBJ whole genome shotgun (WGS) entry which is preliminary data.</text>
</comment>
<evidence type="ECO:0000313" key="2">
    <source>
        <dbReference type="EMBL" id="MCT4371016.1"/>
    </source>
</evidence>
<feature type="signal peptide" evidence="1">
    <location>
        <begin position="1"/>
        <end position="20"/>
    </location>
</feature>
<evidence type="ECO:0000313" key="4">
    <source>
        <dbReference type="Proteomes" id="UP000217448"/>
    </source>
</evidence>